<evidence type="ECO:0000313" key="4">
    <source>
        <dbReference type="Proteomes" id="UP000190328"/>
    </source>
</evidence>
<dbReference type="EMBL" id="FUXI01000009">
    <property type="protein sequence ID" value="SJZ64586.1"/>
    <property type="molecule type" value="Genomic_DNA"/>
</dbReference>
<keyword evidence="2" id="KW-0472">Membrane</keyword>
<keyword evidence="2" id="KW-1133">Transmembrane helix</keyword>
<keyword evidence="3" id="KW-0131">Cell cycle</keyword>
<dbReference type="PANTHER" id="PTHR40027">
    <property type="entry name" value="CELL DIVISION PROTEIN DIVIC"/>
    <property type="match status" value="1"/>
</dbReference>
<dbReference type="STRING" id="263852.SAMN02745116_01044"/>
<accession>A0A1T4MCI1</accession>
<reference evidence="3 4" key="1">
    <citation type="submission" date="2017-02" db="EMBL/GenBank/DDBJ databases">
        <authorList>
            <person name="Peterson S.W."/>
        </authorList>
    </citation>
    <scope>NUCLEOTIDE SEQUENCE [LARGE SCALE GENOMIC DNA]</scope>
    <source>
        <strain evidence="3 4">ATCC BAA-1030</strain>
    </source>
</reference>
<proteinExistence type="predicted"/>
<dbReference type="InterPro" id="IPR007060">
    <property type="entry name" value="FtsL/DivIC"/>
</dbReference>
<dbReference type="InterPro" id="IPR039076">
    <property type="entry name" value="DivIC"/>
</dbReference>
<sequence>MDGEKGMRDNVIPLNNEHTIQKNKENMKQRKKEVFKRRRIAVIFVLAMVLFTIPSIRLFEAYNELVSNQSEFAKAISEQKELKKEKAKAEKQVKLLQDDEYVAKVARSKYLYSKKGEAIYPDLAPFLTENRSNEGK</sequence>
<dbReference type="Pfam" id="PF04977">
    <property type="entry name" value="DivIC"/>
    <property type="match status" value="1"/>
</dbReference>
<dbReference type="AlphaFoldDB" id="A0A1T4MCI1"/>
<keyword evidence="4" id="KW-1185">Reference proteome</keyword>
<dbReference type="GO" id="GO:0051301">
    <property type="term" value="P:cell division"/>
    <property type="evidence" value="ECO:0007669"/>
    <property type="project" value="UniProtKB-KW"/>
</dbReference>
<gene>
    <name evidence="3" type="ORF">SAMN02745116_01044</name>
</gene>
<keyword evidence="1" id="KW-0175">Coiled coil</keyword>
<dbReference type="Proteomes" id="UP000190328">
    <property type="component" value="Unassembled WGS sequence"/>
</dbReference>
<evidence type="ECO:0000313" key="3">
    <source>
        <dbReference type="EMBL" id="SJZ64586.1"/>
    </source>
</evidence>
<keyword evidence="2" id="KW-0812">Transmembrane</keyword>
<evidence type="ECO:0000256" key="1">
    <source>
        <dbReference type="SAM" id="Coils"/>
    </source>
</evidence>
<feature type="transmembrane region" description="Helical" evidence="2">
    <location>
        <begin position="40"/>
        <end position="59"/>
    </location>
</feature>
<evidence type="ECO:0000256" key="2">
    <source>
        <dbReference type="SAM" id="Phobius"/>
    </source>
</evidence>
<organism evidence="3 4">
    <name type="scientific">Pilibacter termitis</name>
    <dbReference type="NCBI Taxonomy" id="263852"/>
    <lineage>
        <taxon>Bacteria</taxon>
        <taxon>Bacillati</taxon>
        <taxon>Bacillota</taxon>
        <taxon>Bacilli</taxon>
        <taxon>Lactobacillales</taxon>
        <taxon>Enterococcaceae</taxon>
        <taxon>Pilibacter</taxon>
    </lineage>
</organism>
<keyword evidence="3" id="KW-0132">Cell division</keyword>
<protein>
    <submittedName>
        <fullName evidence="3">Cell division protein DivIC</fullName>
    </submittedName>
</protein>
<name>A0A1T4MCI1_9ENTE</name>
<feature type="coiled-coil region" evidence="1">
    <location>
        <begin position="72"/>
        <end position="99"/>
    </location>
</feature>
<dbReference type="PANTHER" id="PTHR40027:SF1">
    <property type="entry name" value="CELL DIVISION PROTEIN DIVIC"/>
    <property type="match status" value="1"/>
</dbReference>